<evidence type="ECO:0000256" key="1">
    <source>
        <dbReference type="SAM" id="MobiDB-lite"/>
    </source>
</evidence>
<feature type="region of interest" description="Disordered" evidence="1">
    <location>
        <begin position="1"/>
        <end position="31"/>
    </location>
</feature>
<evidence type="ECO:0000313" key="2">
    <source>
        <dbReference type="EMBL" id="XDQ57017.1"/>
    </source>
</evidence>
<dbReference type="EMBL" id="CP163443">
    <property type="protein sequence ID" value="XDQ57017.1"/>
    <property type="molecule type" value="Genomic_DNA"/>
</dbReference>
<proteinExistence type="predicted"/>
<dbReference type="RefSeq" id="WP_369250088.1">
    <property type="nucleotide sequence ID" value="NZ_CP163443.1"/>
</dbReference>
<protein>
    <submittedName>
        <fullName evidence="2">Uncharacterized protein</fullName>
    </submittedName>
</protein>
<feature type="compositionally biased region" description="Low complexity" evidence="1">
    <location>
        <begin position="1"/>
        <end position="15"/>
    </location>
</feature>
<name>A0AB39RP61_9ACTN</name>
<gene>
    <name evidence="2" type="ORF">AB5J53_37705</name>
</gene>
<dbReference type="AlphaFoldDB" id="A0AB39RP61"/>
<reference evidence="2" key="1">
    <citation type="submission" date="2024-07" db="EMBL/GenBank/DDBJ databases">
        <authorList>
            <person name="Yu S.T."/>
        </authorList>
    </citation>
    <scope>NUCLEOTIDE SEQUENCE</scope>
    <source>
        <strain evidence="2">R41</strain>
    </source>
</reference>
<sequence length="46" mass="4806">MAAAPVTASSAMAHAKVGTRPDRVVDAPKAMAAPRTTFIEGRPRRS</sequence>
<accession>A0AB39RP61</accession>
<organism evidence="2">
    <name type="scientific">Streptomyces sp. R41</name>
    <dbReference type="NCBI Taxonomy" id="3238632"/>
    <lineage>
        <taxon>Bacteria</taxon>
        <taxon>Bacillati</taxon>
        <taxon>Actinomycetota</taxon>
        <taxon>Actinomycetes</taxon>
        <taxon>Kitasatosporales</taxon>
        <taxon>Streptomycetaceae</taxon>
        <taxon>Streptomyces</taxon>
    </lineage>
</organism>